<proteinExistence type="predicted"/>
<comment type="caution">
    <text evidence="1">The sequence shown here is derived from an EMBL/GenBank/DDBJ whole genome shotgun (WGS) entry which is preliminary data.</text>
</comment>
<gene>
    <name evidence="1" type="ORF">CJ030_MR3G015045</name>
</gene>
<sequence length="150" mass="16744">MATKQEGGTKRSYYEVSFVDESCGCSQAFAVFGFGYSIKGMYMFGEFTQVTMENSLVSGFMETCGHDLGKILFDLITSLEQSRAKYAALYVSNPLRLLRKISRLQMCDLSAKLVGRVGTGPKRSDGVFEMQNVAKCLGRKRFSGYLYVQL</sequence>
<reference evidence="1 2" key="1">
    <citation type="journal article" date="2019" name="Plant Biotechnol. J.">
        <title>The red bayberry genome and genetic basis of sex determination.</title>
        <authorList>
            <person name="Jia H.M."/>
            <person name="Jia H.J."/>
            <person name="Cai Q.L."/>
            <person name="Wang Y."/>
            <person name="Zhao H.B."/>
            <person name="Yang W.F."/>
            <person name="Wang G.Y."/>
            <person name="Li Y.H."/>
            <person name="Zhan D.L."/>
            <person name="Shen Y.T."/>
            <person name="Niu Q.F."/>
            <person name="Chang L."/>
            <person name="Qiu J."/>
            <person name="Zhao L."/>
            <person name="Xie H.B."/>
            <person name="Fu W.Y."/>
            <person name="Jin J."/>
            <person name="Li X.W."/>
            <person name="Jiao Y."/>
            <person name="Zhou C.C."/>
            <person name="Tu T."/>
            <person name="Chai C.Y."/>
            <person name="Gao J.L."/>
            <person name="Fan L.J."/>
            <person name="van de Weg E."/>
            <person name="Wang J.Y."/>
            <person name="Gao Z.S."/>
        </authorList>
    </citation>
    <scope>NUCLEOTIDE SEQUENCE [LARGE SCALE GENOMIC DNA]</scope>
    <source>
        <tissue evidence="1">Leaves</tissue>
    </source>
</reference>
<protein>
    <submittedName>
        <fullName evidence="1">Uncharacterized protein</fullName>
    </submittedName>
</protein>
<dbReference type="AlphaFoldDB" id="A0A6A1W1B9"/>
<accession>A0A6A1W1B9</accession>
<organism evidence="1 2">
    <name type="scientific">Morella rubra</name>
    <name type="common">Chinese bayberry</name>
    <dbReference type="NCBI Taxonomy" id="262757"/>
    <lineage>
        <taxon>Eukaryota</taxon>
        <taxon>Viridiplantae</taxon>
        <taxon>Streptophyta</taxon>
        <taxon>Embryophyta</taxon>
        <taxon>Tracheophyta</taxon>
        <taxon>Spermatophyta</taxon>
        <taxon>Magnoliopsida</taxon>
        <taxon>eudicotyledons</taxon>
        <taxon>Gunneridae</taxon>
        <taxon>Pentapetalae</taxon>
        <taxon>rosids</taxon>
        <taxon>fabids</taxon>
        <taxon>Fagales</taxon>
        <taxon>Myricaceae</taxon>
        <taxon>Morella</taxon>
    </lineage>
</organism>
<evidence type="ECO:0000313" key="2">
    <source>
        <dbReference type="Proteomes" id="UP000516437"/>
    </source>
</evidence>
<name>A0A6A1W1B9_9ROSI</name>
<dbReference type="EMBL" id="RXIC02000021">
    <property type="protein sequence ID" value="KAB1219039.1"/>
    <property type="molecule type" value="Genomic_DNA"/>
</dbReference>
<dbReference type="Proteomes" id="UP000516437">
    <property type="component" value="Chromosome 3"/>
</dbReference>
<keyword evidence="2" id="KW-1185">Reference proteome</keyword>
<evidence type="ECO:0000313" key="1">
    <source>
        <dbReference type="EMBL" id="KAB1219039.1"/>
    </source>
</evidence>